<feature type="region of interest" description="Disordered" evidence="1">
    <location>
        <begin position="424"/>
        <end position="769"/>
    </location>
</feature>
<feature type="region of interest" description="Disordered" evidence="1">
    <location>
        <begin position="1136"/>
        <end position="1160"/>
    </location>
</feature>
<feature type="compositionally biased region" description="Basic and acidic residues" evidence="1">
    <location>
        <begin position="820"/>
        <end position="832"/>
    </location>
</feature>
<dbReference type="OMA" id="MLLAEWR"/>
<feature type="compositionally biased region" description="Polar residues" evidence="1">
    <location>
        <begin position="624"/>
        <end position="637"/>
    </location>
</feature>
<evidence type="ECO:0000313" key="2">
    <source>
        <dbReference type="EnsemblMetazoa" id="XP_038058980.1"/>
    </source>
</evidence>
<feature type="compositionally biased region" description="Basic and acidic residues" evidence="1">
    <location>
        <begin position="752"/>
        <end position="764"/>
    </location>
</feature>
<feature type="compositionally biased region" description="Polar residues" evidence="1">
    <location>
        <begin position="567"/>
        <end position="577"/>
    </location>
</feature>
<name>A0A914A5H4_PATMI</name>
<feature type="compositionally biased region" description="Basic residues" evidence="1">
    <location>
        <begin position="514"/>
        <end position="526"/>
    </location>
</feature>
<proteinExistence type="predicted"/>
<dbReference type="Proteomes" id="UP000887568">
    <property type="component" value="Unplaced"/>
</dbReference>
<feature type="compositionally biased region" description="Polar residues" evidence="1">
    <location>
        <begin position="899"/>
        <end position="912"/>
    </location>
</feature>
<feature type="compositionally biased region" description="Polar residues" evidence="1">
    <location>
        <begin position="870"/>
        <end position="879"/>
    </location>
</feature>
<feature type="compositionally biased region" description="Low complexity" evidence="1">
    <location>
        <begin position="849"/>
        <end position="863"/>
    </location>
</feature>
<dbReference type="GeneID" id="119730243"/>
<feature type="compositionally biased region" description="Low complexity" evidence="1">
    <location>
        <begin position="585"/>
        <end position="602"/>
    </location>
</feature>
<evidence type="ECO:0000256" key="1">
    <source>
        <dbReference type="SAM" id="MobiDB-lite"/>
    </source>
</evidence>
<feature type="region of interest" description="Disordered" evidence="1">
    <location>
        <begin position="141"/>
        <end position="228"/>
    </location>
</feature>
<feature type="compositionally biased region" description="Basic and acidic residues" evidence="1">
    <location>
        <begin position="427"/>
        <end position="440"/>
    </location>
</feature>
<evidence type="ECO:0000313" key="3">
    <source>
        <dbReference type="Proteomes" id="UP000887568"/>
    </source>
</evidence>
<dbReference type="RefSeq" id="XP_038058980.1">
    <property type="nucleotide sequence ID" value="XM_038203052.1"/>
</dbReference>
<feature type="compositionally biased region" description="Low complexity" evidence="1">
    <location>
        <begin position="1145"/>
        <end position="1158"/>
    </location>
</feature>
<feature type="compositionally biased region" description="Basic and acidic residues" evidence="1">
    <location>
        <begin position="555"/>
        <end position="566"/>
    </location>
</feature>
<feature type="compositionally biased region" description="Basic and acidic residues" evidence="1">
    <location>
        <begin position="931"/>
        <end position="945"/>
    </location>
</feature>
<feature type="compositionally biased region" description="Basic and acidic residues" evidence="1">
    <location>
        <begin position="482"/>
        <end position="493"/>
    </location>
</feature>
<sequence length="1311" mass="142071">MAASRLERDGDGLKLDPNFELLAILLALALQEEDAERFLEVYDHIVPKSLSGFEVEGIKDRARELSDLPRETLLELKAAQEESEAALSSSPGVGSLGRFASRRITDGLHLRTSETEQPDHLPHGKFQSKSGALLNQRLNAHAQTSRTSLDDQDSVSQRQDPVSHQEEARVYSRVDAESQTGASYVRQHRLPPASEQSLDQKAIPGADCTSDHSPAARDKNSNLDPNQWSTMASATAHNKVQKARTTSVKQHKKLSLPKNPATNAQDQQQVLMNGAAESVKSRTPQFTDKDKHCIKSKPPQTVSDIELCKAEQIAKIPNSVFQCGNSFCDSHCELGDYTEEERAALIPKSPPVPDSPPFKSLEDIGHSVGELLTNSEQPKNTTCPPPRFLSTTTARLAYPNSSDGSMAAKYGTVPVLDTCANSVVSDDDTHREEKTTRPKLDALANHQLPDYTPEDLTRVNTNSFSTPEVPSPVNTLATHVSPLKEEPCAPLDKDEFDSNLEEQPKSIESQWNAAKKKKKKNKKKKGAGSGFETTNINSVKLPVGAPPLPQSPPELRNKLQPKDWHTTSKLTTTSASENSRHPPMVSSDSVTSSGESSTDGGTCMNDVNSQQHAASARKDAVDSADNTSQTPQSNNNAVGDRGAGKTDLNSTKDVDIQESLSTELEPANTTPEADVHIKADIQPCNQFLSEGQAVQPSPGLTVKSDPSDSDSDKNDTKVHVELKATYERPVTAGKPHSLSEPTASADASADNDDNRDFIKVESKRSLRTAKKRTVGAMDDHRFVHPSARYMDRERDYFRNRNMPSAGLRKSSSEPTGMSELGDKDGEDIENKTKPKYLSDNPTKTDVNLTSSVPTETTTVPRSEFSYASKVKSNMKTSSLPPKLNPQVLLDYGDDEHSENPASSENSSDSVTGNKPAAMESKAVPSGTSVLDKNDASGSDKSELITAHSAKEQFMKNNIRPENHYSVSRAVKQPDDSSKVGQARSFQRSSSVDNSGATKKVSFDDNSIRRTTTPQGPEASVQYLDLTYAGRLKGQRPAISKAAVTNPQPPTSDAQKVHVAGLKDLKSQPQRLKPNDKEVLITSKASIVLSTKTPTQNDLSRGIAHVAKPASSHFDSSADFKPVDQPTNLQPRAAQVALPSTLERNVTSSPTPSVGSSTSKPHPVFDLEPQDNFDITFGSVIVRKVGYEILREESSAAKRGSPVKELLSKIPASGQLPTPPGLSCAELERSFMSQDSSQSTAVKMDDAAGGDSATTLGVSFGKFDGAWGIKAALEGKDDNMGDFNHLEVAGMLLAEWRKTQTEIRQNKVLVIE</sequence>
<feature type="region of interest" description="Disordered" evidence="1">
    <location>
        <begin position="970"/>
        <end position="1018"/>
    </location>
</feature>
<keyword evidence="3" id="KW-1185">Reference proteome</keyword>
<accession>A0A914A5H4</accession>
<feature type="region of interest" description="Disordered" evidence="1">
    <location>
        <begin position="794"/>
        <end position="945"/>
    </location>
</feature>
<feature type="compositionally biased region" description="Polar residues" evidence="1">
    <location>
        <begin position="458"/>
        <end position="478"/>
    </location>
</feature>
<feature type="compositionally biased region" description="Basic and acidic residues" evidence="1">
    <location>
        <begin position="710"/>
        <end position="726"/>
    </location>
</feature>
<organism evidence="2 3">
    <name type="scientific">Patiria miniata</name>
    <name type="common">Bat star</name>
    <name type="synonym">Asterina miniata</name>
    <dbReference type="NCBI Taxonomy" id="46514"/>
    <lineage>
        <taxon>Eukaryota</taxon>
        <taxon>Metazoa</taxon>
        <taxon>Echinodermata</taxon>
        <taxon>Eleutherozoa</taxon>
        <taxon>Asterozoa</taxon>
        <taxon>Asteroidea</taxon>
        <taxon>Valvatacea</taxon>
        <taxon>Valvatida</taxon>
        <taxon>Asterinidae</taxon>
        <taxon>Patiria</taxon>
    </lineage>
</organism>
<reference evidence="2" key="1">
    <citation type="submission" date="2022-11" db="UniProtKB">
        <authorList>
            <consortium name="EnsemblMetazoa"/>
        </authorList>
    </citation>
    <scope>IDENTIFICATION</scope>
</reference>
<protein>
    <submittedName>
        <fullName evidence="2">Uncharacterized protein</fullName>
    </submittedName>
</protein>
<feature type="compositionally biased region" description="Basic and acidic residues" evidence="1">
    <location>
        <begin position="161"/>
        <end position="176"/>
    </location>
</feature>
<feature type="compositionally biased region" description="Polar residues" evidence="1">
    <location>
        <begin position="683"/>
        <end position="695"/>
    </location>
</feature>
<dbReference type="EnsemblMetazoa" id="XM_038203052.1">
    <property type="protein sequence ID" value="XP_038058980.1"/>
    <property type="gene ID" value="LOC119730243"/>
</dbReference>
<feature type="compositionally biased region" description="Polar residues" evidence="1">
    <location>
        <begin position="658"/>
        <end position="671"/>
    </location>
</feature>
<dbReference type="OrthoDB" id="5966728at2759"/>
<feature type="compositionally biased region" description="Polar residues" evidence="1">
    <location>
        <begin position="983"/>
        <end position="996"/>
    </location>
</feature>
<feature type="compositionally biased region" description="Polar residues" evidence="1">
    <location>
        <begin position="839"/>
        <end position="848"/>
    </location>
</feature>